<keyword evidence="1" id="KW-1133">Transmembrane helix</keyword>
<evidence type="ECO:0000313" key="3">
    <source>
        <dbReference type="Proteomes" id="UP001175228"/>
    </source>
</evidence>
<dbReference type="Proteomes" id="UP001175228">
    <property type="component" value="Unassembled WGS sequence"/>
</dbReference>
<evidence type="ECO:0008006" key="4">
    <source>
        <dbReference type="Google" id="ProtNLM"/>
    </source>
</evidence>
<dbReference type="EMBL" id="JAUEPU010000028">
    <property type="protein sequence ID" value="KAK0492650.1"/>
    <property type="molecule type" value="Genomic_DNA"/>
</dbReference>
<keyword evidence="1" id="KW-0812">Transmembrane</keyword>
<comment type="caution">
    <text evidence="2">The sequence shown here is derived from an EMBL/GenBank/DDBJ whole genome shotgun (WGS) entry which is preliminary data.</text>
</comment>
<keyword evidence="3" id="KW-1185">Reference proteome</keyword>
<accession>A0AA39PZ16</accession>
<dbReference type="AlphaFoldDB" id="A0AA39PZ16"/>
<feature type="transmembrane region" description="Helical" evidence="1">
    <location>
        <begin position="55"/>
        <end position="79"/>
    </location>
</feature>
<proteinExistence type="predicted"/>
<name>A0AA39PZ16_9AGAR</name>
<organism evidence="2 3">
    <name type="scientific">Armillaria luteobubalina</name>
    <dbReference type="NCBI Taxonomy" id="153913"/>
    <lineage>
        <taxon>Eukaryota</taxon>
        <taxon>Fungi</taxon>
        <taxon>Dikarya</taxon>
        <taxon>Basidiomycota</taxon>
        <taxon>Agaricomycotina</taxon>
        <taxon>Agaricomycetes</taxon>
        <taxon>Agaricomycetidae</taxon>
        <taxon>Agaricales</taxon>
        <taxon>Marasmiineae</taxon>
        <taxon>Physalacriaceae</taxon>
        <taxon>Armillaria</taxon>
    </lineage>
</organism>
<sequence>MPVDELFDKDIKGTTASPVLCSPPINRVNVGCNAEFSKAVETTLLDPRSKRAFKLYFIVMVGFLNAVSSGFDGSLMSGINAMDQYLSYFGYEQVGVSTGIVFMI</sequence>
<reference evidence="2" key="1">
    <citation type="submission" date="2023-06" db="EMBL/GenBank/DDBJ databases">
        <authorList>
            <consortium name="Lawrence Berkeley National Laboratory"/>
            <person name="Ahrendt S."/>
            <person name="Sahu N."/>
            <person name="Indic B."/>
            <person name="Wong-Bajracharya J."/>
            <person name="Merenyi Z."/>
            <person name="Ke H.-M."/>
            <person name="Monk M."/>
            <person name="Kocsube S."/>
            <person name="Drula E."/>
            <person name="Lipzen A."/>
            <person name="Balint B."/>
            <person name="Henrissat B."/>
            <person name="Andreopoulos B."/>
            <person name="Martin F.M."/>
            <person name="Harder C.B."/>
            <person name="Rigling D."/>
            <person name="Ford K.L."/>
            <person name="Foster G.D."/>
            <person name="Pangilinan J."/>
            <person name="Papanicolaou A."/>
            <person name="Barry K."/>
            <person name="LaButti K."/>
            <person name="Viragh M."/>
            <person name="Koriabine M."/>
            <person name="Yan M."/>
            <person name="Riley R."/>
            <person name="Champramary S."/>
            <person name="Plett K.L."/>
            <person name="Tsai I.J."/>
            <person name="Slot J."/>
            <person name="Sipos G."/>
            <person name="Plett J."/>
            <person name="Nagy L.G."/>
            <person name="Grigoriev I.V."/>
        </authorList>
    </citation>
    <scope>NUCLEOTIDE SEQUENCE</scope>
    <source>
        <strain evidence="2">HWK02</strain>
    </source>
</reference>
<gene>
    <name evidence="2" type="ORF">EDD18DRAFT_1079457</name>
</gene>
<evidence type="ECO:0000256" key="1">
    <source>
        <dbReference type="SAM" id="Phobius"/>
    </source>
</evidence>
<evidence type="ECO:0000313" key="2">
    <source>
        <dbReference type="EMBL" id="KAK0492650.1"/>
    </source>
</evidence>
<protein>
    <recommendedName>
        <fullName evidence="4">Major facilitator superfamily (MFS) profile domain-containing protein</fullName>
    </recommendedName>
</protein>
<keyword evidence="1" id="KW-0472">Membrane</keyword>